<organism evidence="1 2">
    <name type="scientific">Dendrobium nobile</name>
    <name type="common">Orchid</name>
    <dbReference type="NCBI Taxonomy" id="94219"/>
    <lineage>
        <taxon>Eukaryota</taxon>
        <taxon>Viridiplantae</taxon>
        <taxon>Streptophyta</taxon>
        <taxon>Embryophyta</taxon>
        <taxon>Tracheophyta</taxon>
        <taxon>Spermatophyta</taxon>
        <taxon>Magnoliopsida</taxon>
        <taxon>Liliopsida</taxon>
        <taxon>Asparagales</taxon>
        <taxon>Orchidaceae</taxon>
        <taxon>Epidendroideae</taxon>
        <taxon>Malaxideae</taxon>
        <taxon>Dendrobiinae</taxon>
        <taxon>Dendrobium</taxon>
    </lineage>
</organism>
<dbReference type="AlphaFoldDB" id="A0A8T3AHR6"/>
<reference evidence="1" key="1">
    <citation type="journal article" date="2022" name="Front. Genet.">
        <title>Chromosome-Scale Assembly of the Dendrobium nobile Genome Provides Insights Into the Molecular Mechanism of the Biosynthesis of the Medicinal Active Ingredient of Dendrobium.</title>
        <authorList>
            <person name="Xu Q."/>
            <person name="Niu S.-C."/>
            <person name="Li K.-L."/>
            <person name="Zheng P.-J."/>
            <person name="Zhang X.-J."/>
            <person name="Jia Y."/>
            <person name="Liu Y."/>
            <person name="Niu Y.-X."/>
            <person name="Yu L.-H."/>
            <person name="Chen D.-F."/>
            <person name="Zhang G.-Q."/>
        </authorList>
    </citation>
    <scope>NUCLEOTIDE SEQUENCE</scope>
    <source>
        <tissue evidence="1">Leaf</tissue>
    </source>
</reference>
<evidence type="ECO:0000313" key="2">
    <source>
        <dbReference type="Proteomes" id="UP000829196"/>
    </source>
</evidence>
<sequence>MNFSLSSLLPLEPAGQAWALSFNSPINSLMTPYFEINFQINFPPFSFKILKLSSGFELKPFSLL</sequence>
<accession>A0A8T3AHR6</accession>
<keyword evidence="2" id="KW-1185">Reference proteome</keyword>
<dbReference type="Proteomes" id="UP000829196">
    <property type="component" value="Unassembled WGS sequence"/>
</dbReference>
<name>A0A8T3AHR6_DENNO</name>
<protein>
    <submittedName>
        <fullName evidence="1">Uncharacterized protein</fullName>
    </submittedName>
</protein>
<dbReference type="EMBL" id="JAGYWB010000016">
    <property type="protein sequence ID" value="KAI0495847.1"/>
    <property type="molecule type" value="Genomic_DNA"/>
</dbReference>
<proteinExistence type="predicted"/>
<gene>
    <name evidence="1" type="ORF">KFK09_022154</name>
</gene>
<evidence type="ECO:0000313" key="1">
    <source>
        <dbReference type="EMBL" id="KAI0495847.1"/>
    </source>
</evidence>
<comment type="caution">
    <text evidence="1">The sequence shown here is derived from an EMBL/GenBank/DDBJ whole genome shotgun (WGS) entry which is preliminary data.</text>
</comment>